<dbReference type="GO" id="GO:0008168">
    <property type="term" value="F:methyltransferase activity"/>
    <property type="evidence" value="ECO:0007669"/>
    <property type="project" value="UniProtKB-KW"/>
</dbReference>
<evidence type="ECO:0000313" key="2">
    <source>
        <dbReference type="Proteomes" id="UP001595615"/>
    </source>
</evidence>
<dbReference type="SUPFAM" id="SSF53335">
    <property type="entry name" value="S-adenosyl-L-methionine-dependent methyltransferases"/>
    <property type="match status" value="1"/>
</dbReference>
<sequence>MPDLRTRSFAAEWMDDPAVDEATFAACLIDLAAVNGWTLARPPTLRWLAQATRDWPRARRFTLVDVGYGQGDMLRHIHRWATRRGLVPELIGVDLSPWSETSAREATPAEMAIDYRTGDVFEVAFDRPVDFVISSLVAHHLDDDQLIAFLRWMEATAAKGWFVNDLHRHAIAYHGFRALSSVMRWHPFVRHDGPLSVARAFRRDDWERLIAGAGLDRATIELRWHVPFRLCVGRLR</sequence>
<keyword evidence="2" id="KW-1185">Reference proteome</keyword>
<dbReference type="Pfam" id="PF13489">
    <property type="entry name" value="Methyltransf_23"/>
    <property type="match status" value="1"/>
</dbReference>
<dbReference type="InterPro" id="IPR029063">
    <property type="entry name" value="SAM-dependent_MTases_sf"/>
</dbReference>
<keyword evidence="1" id="KW-0489">Methyltransferase</keyword>
<dbReference type="GO" id="GO:0032259">
    <property type="term" value="P:methylation"/>
    <property type="evidence" value="ECO:0007669"/>
    <property type="project" value="UniProtKB-KW"/>
</dbReference>
<gene>
    <name evidence="1" type="ORF">ACFOMD_18155</name>
</gene>
<keyword evidence="1" id="KW-0808">Transferase</keyword>
<dbReference type="EMBL" id="JBHRXV010000018">
    <property type="protein sequence ID" value="MFC3714496.1"/>
    <property type="molecule type" value="Genomic_DNA"/>
</dbReference>
<proteinExistence type="predicted"/>
<organism evidence="1 2">
    <name type="scientific">Sphingoaurantiacus capsulatus</name>
    <dbReference type="NCBI Taxonomy" id="1771310"/>
    <lineage>
        <taxon>Bacteria</taxon>
        <taxon>Pseudomonadati</taxon>
        <taxon>Pseudomonadota</taxon>
        <taxon>Alphaproteobacteria</taxon>
        <taxon>Sphingomonadales</taxon>
        <taxon>Sphingosinicellaceae</taxon>
        <taxon>Sphingoaurantiacus</taxon>
    </lineage>
</organism>
<comment type="caution">
    <text evidence="1">The sequence shown here is derived from an EMBL/GenBank/DDBJ whole genome shotgun (WGS) entry which is preliminary data.</text>
</comment>
<dbReference type="Gene3D" id="3.40.50.150">
    <property type="entry name" value="Vaccinia Virus protein VP39"/>
    <property type="match status" value="1"/>
</dbReference>
<protein>
    <submittedName>
        <fullName evidence="1">Methyltransferase domain-containing protein</fullName>
    </submittedName>
</protein>
<name>A0ABV7XE93_9SPHN</name>
<dbReference type="Proteomes" id="UP001595615">
    <property type="component" value="Unassembled WGS sequence"/>
</dbReference>
<evidence type="ECO:0000313" key="1">
    <source>
        <dbReference type="EMBL" id="MFC3714496.1"/>
    </source>
</evidence>
<reference evidence="2" key="1">
    <citation type="journal article" date="2019" name="Int. J. Syst. Evol. Microbiol.">
        <title>The Global Catalogue of Microorganisms (GCM) 10K type strain sequencing project: providing services to taxonomists for standard genome sequencing and annotation.</title>
        <authorList>
            <consortium name="The Broad Institute Genomics Platform"/>
            <consortium name="The Broad Institute Genome Sequencing Center for Infectious Disease"/>
            <person name="Wu L."/>
            <person name="Ma J."/>
        </authorList>
    </citation>
    <scope>NUCLEOTIDE SEQUENCE [LARGE SCALE GENOMIC DNA]</scope>
    <source>
        <strain evidence="2">KCTC 42644</strain>
    </source>
</reference>
<accession>A0ABV7XE93</accession>
<dbReference type="RefSeq" id="WP_380864177.1">
    <property type="nucleotide sequence ID" value="NZ_JBHRXV010000018.1"/>
</dbReference>